<keyword evidence="6 7" id="KW-0472">Membrane</keyword>
<feature type="domain" description="ABC transmembrane type-1" evidence="8">
    <location>
        <begin position="57"/>
        <end position="237"/>
    </location>
</feature>
<organism evidence="9">
    <name type="scientific">freshwater metagenome</name>
    <dbReference type="NCBI Taxonomy" id="449393"/>
    <lineage>
        <taxon>unclassified sequences</taxon>
        <taxon>metagenomes</taxon>
        <taxon>ecological metagenomes</taxon>
    </lineage>
</organism>
<dbReference type="InterPro" id="IPR035906">
    <property type="entry name" value="MetI-like_sf"/>
</dbReference>
<feature type="transmembrane region" description="Helical" evidence="7">
    <location>
        <begin position="220"/>
        <end position="237"/>
    </location>
</feature>
<dbReference type="InterPro" id="IPR000515">
    <property type="entry name" value="MetI-like"/>
</dbReference>
<dbReference type="AlphaFoldDB" id="A0A6J7LIW3"/>
<feature type="transmembrane region" description="Helical" evidence="7">
    <location>
        <begin position="121"/>
        <end position="142"/>
    </location>
</feature>
<evidence type="ECO:0000256" key="7">
    <source>
        <dbReference type="SAM" id="Phobius"/>
    </source>
</evidence>
<evidence type="ECO:0000259" key="8">
    <source>
        <dbReference type="PROSITE" id="PS50928"/>
    </source>
</evidence>
<keyword evidence="5 7" id="KW-1133">Transmembrane helix</keyword>
<comment type="subcellular location">
    <subcellularLocation>
        <location evidence="1">Cell membrane</location>
        <topology evidence="1">Multi-pass membrane protein</topology>
    </subcellularLocation>
</comment>
<dbReference type="Gene3D" id="1.10.3720.10">
    <property type="entry name" value="MetI-like"/>
    <property type="match status" value="1"/>
</dbReference>
<dbReference type="Pfam" id="PF00528">
    <property type="entry name" value="BPD_transp_1"/>
    <property type="match status" value="1"/>
</dbReference>
<feature type="transmembrane region" description="Helical" evidence="7">
    <location>
        <begin position="57"/>
        <end position="82"/>
    </location>
</feature>
<evidence type="ECO:0000256" key="4">
    <source>
        <dbReference type="ARBA" id="ARBA00022692"/>
    </source>
</evidence>
<protein>
    <submittedName>
        <fullName evidence="9">Unannotated protein</fullName>
    </submittedName>
</protein>
<keyword evidence="3" id="KW-1003">Cell membrane</keyword>
<feature type="transmembrane region" description="Helical" evidence="7">
    <location>
        <begin position="178"/>
        <end position="200"/>
    </location>
</feature>
<name>A0A6J7LIW3_9ZZZZ</name>
<dbReference type="SUPFAM" id="SSF161098">
    <property type="entry name" value="MetI-like"/>
    <property type="match status" value="1"/>
</dbReference>
<evidence type="ECO:0000313" key="9">
    <source>
        <dbReference type="EMBL" id="CAB4965859.1"/>
    </source>
</evidence>
<dbReference type="PROSITE" id="PS50928">
    <property type="entry name" value="ABC_TM1"/>
    <property type="match status" value="1"/>
</dbReference>
<gene>
    <name evidence="9" type="ORF">UFOPK3772_02721</name>
</gene>
<proteinExistence type="predicted"/>
<evidence type="ECO:0000256" key="6">
    <source>
        <dbReference type="ARBA" id="ARBA00023136"/>
    </source>
</evidence>
<evidence type="ECO:0000256" key="2">
    <source>
        <dbReference type="ARBA" id="ARBA00022448"/>
    </source>
</evidence>
<keyword evidence="4 7" id="KW-0812">Transmembrane</keyword>
<sequence length="253" mass="27302">MSVIKRFPPALISMTVILLLWQWASGLESMGSMLPSATTTLSTLWTSLQQAATWQSIGITLLQGAIGLVLGVFIAVPVGLLLGLSRFGYYSTQFTLNFLRVIPPIVLIPILLLILGPTSQMAVFIVAWPVFFIMAMQTAYGVRDTDPVLLETMRCYRLGVARQIFHARIPSAAPFMALGLRICVVVAVLGSTVAGLIGGAPGLGQDLYYAESLGLTAETFAIVMLLGIIGMVISRLVEWAQPRIVFWTAGSRA</sequence>
<dbReference type="EMBL" id="CAFBNE010000116">
    <property type="protein sequence ID" value="CAB4965859.1"/>
    <property type="molecule type" value="Genomic_DNA"/>
</dbReference>
<dbReference type="GO" id="GO:0005886">
    <property type="term" value="C:plasma membrane"/>
    <property type="evidence" value="ECO:0007669"/>
    <property type="project" value="UniProtKB-SubCell"/>
</dbReference>
<reference evidence="9" key="1">
    <citation type="submission" date="2020-05" db="EMBL/GenBank/DDBJ databases">
        <authorList>
            <person name="Chiriac C."/>
            <person name="Salcher M."/>
            <person name="Ghai R."/>
            <person name="Kavagutti S V."/>
        </authorList>
    </citation>
    <scope>NUCLEOTIDE SEQUENCE</scope>
</reference>
<evidence type="ECO:0000256" key="5">
    <source>
        <dbReference type="ARBA" id="ARBA00022989"/>
    </source>
</evidence>
<keyword evidence="2" id="KW-0813">Transport</keyword>
<dbReference type="GO" id="GO:0055085">
    <property type="term" value="P:transmembrane transport"/>
    <property type="evidence" value="ECO:0007669"/>
    <property type="project" value="InterPro"/>
</dbReference>
<accession>A0A6J7LIW3</accession>
<evidence type="ECO:0000256" key="1">
    <source>
        <dbReference type="ARBA" id="ARBA00004651"/>
    </source>
</evidence>
<feature type="transmembrane region" description="Helical" evidence="7">
    <location>
        <begin position="94"/>
        <end position="115"/>
    </location>
</feature>
<dbReference type="PANTHER" id="PTHR30151">
    <property type="entry name" value="ALKANE SULFONATE ABC TRANSPORTER-RELATED, MEMBRANE SUBUNIT"/>
    <property type="match status" value="1"/>
</dbReference>
<dbReference type="PANTHER" id="PTHR30151:SF0">
    <property type="entry name" value="ABC TRANSPORTER PERMEASE PROTEIN MJ0413-RELATED"/>
    <property type="match status" value="1"/>
</dbReference>
<evidence type="ECO:0000256" key="3">
    <source>
        <dbReference type="ARBA" id="ARBA00022475"/>
    </source>
</evidence>